<keyword evidence="1" id="KW-1185">Reference proteome</keyword>
<evidence type="ECO:0000313" key="2">
    <source>
        <dbReference type="RefSeq" id="XP_025831589.1"/>
    </source>
</evidence>
<name>A0A7F5R6J9_AGRPL</name>
<gene>
    <name evidence="2" type="primary">LOC112904807</name>
</gene>
<dbReference type="GeneID" id="112904807"/>
<protein>
    <submittedName>
        <fullName evidence="2">Uncharacterized protein LOC112904807</fullName>
    </submittedName>
</protein>
<dbReference type="AlphaFoldDB" id="A0A7F5R6J9"/>
<dbReference type="InParanoid" id="A0A7F5R6J9"/>
<organism evidence="1 2">
    <name type="scientific">Agrilus planipennis</name>
    <name type="common">Emerald ash borer</name>
    <name type="synonym">Agrilus marcopoli</name>
    <dbReference type="NCBI Taxonomy" id="224129"/>
    <lineage>
        <taxon>Eukaryota</taxon>
        <taxon>Metazoa</taxon>
        <taxon>Ecdysozoa</taxon>
        <taxon>Arthropoda</taxon>
        <taxon>Hexapoda</taxon>
        <taxon>Insecta</taxon>
        <taxon>Pterygota</taxon>
        <taxon>Neoptera</taxon>
        <taxon>Endopterygota</taxon>
        <taxon>Coleoptera</taxon>
        <taxon>Polyphaga</taxon>
        <taxon>Elateriformia</taxon>
        <taxon>Buprestoidea</taxon>
        <taxon>Buprestidae</taxon>
        <taxon>Agrilinae</taxon>
        <taxon>Agrilus</taxon>
    </lineage>
</organism>
<dbReference type="Proteomes" id="UP000192223">
    <property type="component" value="Unplaced"/>
</dbReference>
<dbReference type="RefSeq" id="XP_025831589.1">
    <property type="nucleotide sequence ID" value="XM_025975804.1"/>
</dbReference>
<reference evidence="2" key="1">
    <citation type="submission" date="2025-08" db="UniProtKB">
        <authorList>
            <consortium name="RefSeq"/>
        </authorList>
    </citation>
    <scope>IDENTIFICATION</scope>
    <source>
        <tissue evidence="2">Entire body</tissue>
    </source>
</reference>
<sequence>MTDKYQIYQSETAGEDEENCWSTFQIDKPLEETVANKLSNLRKALTKKIQEHKDYIQIHQGTLGHHEKLLREIVQAESDFQRNRTVHFRDKCFLPLSGISLENLPSRENRNYIQPEKPPNE</sequence>
<dbReference type="KEGG" id="apln:112904807"/>
<accession>A0A7F5R6J9</accession>
<proteinExistence type="predicted"/>
<evidence type="ECO:0000313" key="1">
    <source>
        <dbReference type="Proteomes" id="UP000192223"/>
    </source>
</evidence>